<dbReference type="GO" id="GO:0005506">
    <property type="term" value="F:iron ion binding"/>
    <property type="evidence" value="ECO:0007669"/>
    <property type="project" value="InterPro"/>
</dbReference>
<evidence type="ECO:0000313" key="3">
    <source>
        <dbReference type="EMBL" id="PZG00240.1"/>
    </source>
</evidence>
<dbReference type="SUPFAM" id="SSF48264">
    <property type="entry name" value="Cytochrome P450"/>
    <property type="match status" value="1"/>
</dbReference>
<proteinExistence type="inferred from homology"/>
<comment type="caution">
    <text evidence="3">The sequence shown here is derived from an EMBL/GenBank/DDBJ whole genome shotgun (WGS) entry which is preliminary data.</text>
</comment>
<sequence>MVTRHADVRAVLTDPAYRVPVAEPGPPGTLAWLRGTVSRFSAPDRHPARRAVAVAALAGLDPDELCTAAARLTGDVLDGAGDRLDVMAALARRVPLRVLAARLGLADPDAAAPAVAAVAGAYHLGAGPAAVRRADRAVAALLAMTPPAPPEVRANRIGLLVQACDATAGLIGAAARHALTLPAGVPTVDLLVEVLRLEPPVRGTRRVTAGPARLAGRDVAPGSAVLLRFDAANRDPAVFPDPDDVRPGRPGAALTFGVGPRDCPGQRHALALAAGVVDVLRHRCRPVPGPVAPEPHALLRVPTRFEVRPR</sequence>
<dbReference type="OrthoDB" id="5006855at2"/>
<evidence type="ECO:0000256" key="1">
    <source>
        <dbReference type="ARBA" id="ARBA00010617"/>
    </source>
</evidence>
<dbReference type="GO" id="GO:0016705">
    <property type="term" value="F:oxidoreductase activity, acting on paired donors, with incorporation or reduction of molecular oxygen"/>
    <property type="evidence" value="ECO:0007669"/>
    <property type="project" value="InterPro"/>
</dbReference>
<dbReference type="PANTHER" id="PTHR46696">
    <property type="entry name" value="P450, PUTATIVE (EUROFUNG)-RELATED"/>
    <property type="match status" value="1"/>
</dbReference>
<dbReference type="AlphaFoldDB" id="A0A2W2DHK2"/>
<keyword evidence="2" id="KW-0408">Iron</keyword>
<dbReference type="GO" id="GO:0020037">
    <property type="term" value="F:heme binding"/>
    <property type="evidence" value="ECO:0007669"/>
    <property type="project" value="InterPro"/>
</dbReference>
<dbReference type="InterPro" id="IPR017972">
    <property type="entry name" value="Cyt_P450_CS"/>
</dbReference>
<dbReference type="EMBL" id="POUB01000047">
    <property type="protein sequence ID" value="PZG00240.1"/>
    <property type="molecule type" value="Genomic_DNA"/>
</dbReference>
<reference evidence="3 4" key="1">
    <citation type="submission" date="2018-01" db="EMBL/GenBank/DDBJ databases">
        <title>Draft genome sequence of Salinispora sp. 13K206.</title>
        <authorList>
            <person name="Sahin N."/>
            <person name="Saygin H."/>
            <person name="Ay H."/>
        </authorList>
    </citation>
    <scope>NUCLEOTIDE SEQUENCE [LARGE SCALE GENOMIC DNA]</scope>
    <source>
        <strain evidence="3 4">13K206</strain>
    </source>
</reference>
<dbReference type="Gene3D" id="1.10.630.10">
    <property type="entry name" value="Cytochrome P450"/>
    <property type="match status" value="1"/>
</dbReference>
<organism evidence="3 4">
    <name type="scientific">Micromonospora deserti</name>
    <dbReference type="NCBI Taxonomy" id="2070366"/>
    <lineage>
        <taxon>Bacteria</taxon>
        <taxon>Bacillati</taxon>
        <taxon>Actinomycetota</taxon>
        <taxon>Actinomycetes</taxon>
        <taxon>Micromonosporales</taxon>
        <taxon>Micromonosporaceae</taxon>
        <taxon>Micromonospora</taxon>
    </lineage>
</organism>
<dbReference type="PANTHER" id="PTHR46696:SF1">
    <property type="entry name" value="CYTOCHROME P450 YJIB-RELATED"/>
    <property type="match status" value="1"/>
</dbReference>
<accession>A0A2W2DHK2</accession>
<dbReference type="InterPro" id="IPR036396">
    <property type="entry name" value="Cyt_P450_sf"/>
</dbReference>
<protein>
    <submittedName>
        <fullName evidence="3">Cytochrome P450</fullName>
    </submittedName>
</protein>
<keyword evidence="2" id="KW-0503">Monooxygenase</keyword>
<keyword evidence="2" id="KW-0479">Metal-binding</keyword>
<keyword evidence="2" id="KW-0560">Oxidoreductase</keyword>
<dbReference type="Proteomes" id="UP000248749">
    <property type="component" value="Unassembled WGS sequence"/>
</dbReference>
<keyword evidence="2" id="KW-0349">Heme</keyword>
<evidence type="ECO:0000313" key="4">
    <source>
        <dbReference type="Proteomes" id="UP000248749"/>
    </source>
</evidence>
<gene>
    <name evidence="3" type="ORF">C1I99_09980</name>
</gene>
<dbReference type="Pfam" id="PF00067">
    <property type="entry name" value="p450"/>
    <property type="match status" value="1"/>
</dbReference>
<name>A0A2W2DHK2_9ACTN</name>
<keyword evidence="4" id="KW-1185">Reference proteome</keyword>
<dbReference type="GO" id="GO:0004497">
    <property type="term" value="F:monooxygenase activity"/>
    <property type="evidence" value="ECO:0007669"/>
    <property type="project" value="UniProtKB-KW"/>
</dbReference>
<dbReference type="PROSITE" id="PS00086">
    <property type="entry name" value="CYTOCHROME_P450"/>
    <property type="match status" value="1"/>
</dbReference>
<evidence type="ECO:0000256" key="2">
    <source>
        <dbReference type="RuleBase" id="RU000461"/>
    </source>
</evidence>
<dbReference type="InterPro" id="IPR001128">
    <property type="entry name" value="Cyt_P450"/>
</dbReference>
<comment type="similarity">
    <text evidence="1 2">Belongs to the cytochrome P450 family.</text>
</comment>